<evidence type="ECO:0000313" key="2">
    <source>
        <dbReference type="EnsemblFungi" id="EJT78967"/>
    </source>
</evidence>
<dbReference type="OrthoDB" id="5413892at2759"/>
<reference evidence="1" key="2">
    <citation type="submission" date="2010-07" db="EMBL/GenBank/DDBJ databases">
        <authorList>
            <consortium name="The Broad Institute Genome Sequencing Platform"/>
            <consortium name="Broad Institute Genome Sequencing Center for Infectious Disease"/>
            <person name="Ma L.-J."/>
            <person name="Dead R."/>
            <person name="Young S."/>
            <person name="Zeng Q."/>
            <person name="Koehrsen M."/>
            <person name="Alvarado L."/>
            <person name="Berlin A."/>
            <person name="Chapman S.B."/>
            <person name="Chen Z."/>
            <person name="Freedman E."/>
            <person name="Gellesch M."/>
            <person name="Goldberg J."/>
            <person name="Griggs A."/>
            <person name="Gujja S."/>
            <person name="Heilman E.R."/>
            <person name="Heiman D."/>
            <person name="Hepburn T."/>
            <person name="Howarth C."/>
            <person name="Jen D."/>
            <person name="Larson L."/>
            <person name="Mehta T."/>
            <person name="Neiman D."/>
            <person name="Pearson M."/>
            <person name="Roberts A."/>
            <person name="Saif S."/>
            <person name="Shea T."/>
            <person name="Shenoy N."/>
            <person name="Sisk P."/>
            <person name="Stolte C."/>
            <person name="Sykes S."/>
            <person name="Walk T."/>
            <person name="White J."/>
            <person name="Yandava C."/>
            <person name="Haas B."/>
            <person name="Nusbaum C."/>
            <person name="Birren B."/>
        </authorList>
    </citation>
    <scope>NUCLEOTIDE SEQUENCE</scope>
    <source>
        <strain evidence="1">R3-111a-1</strain>
    </source>
</reference>
<dbReference type="VEuPathDB" id="FungiDB:GGTG_04058"/>
<dbReference type="STRING" id="644352.J3NS11"/>
<protein>
    <submittedName>
        <fullName evidence="1 2">Uncharacterized protein</fullName>
    </submittedName>
</protein>
<reference evidence="1" key="3">
    <citation type="submission" date="2010-09" db="EMBL/GenBank/DDBJ databases">
        <title>Annotation of Gaeumannomyces graminis var. tritici R3-111a-1.</title>
        <authorList>
            <consortium name="The Broad Institute Genome Sequencing Platform"/>
            <person name="Ma L.-J."/>
            <person name="Dead R."/>
            <person name="Young S.K."/>
            <person name="Zeng Q."/>
            <person name="Gargeya S."/>
            <person name="Fitzgerald M."/>
            <person name="Haas B."/>
            <person name="Abouelleil A."/>
            <person name="Alvarado L."/>
            <person name="Arachchi H.M."/>
            <person name="Berlin A."/>
            <person name="Brown A."/>
            <person name="Chapman S.B."/>
            <person name="Chen Z."/>
            <person name="Dunbar C."/>
            <person name="Freedman E."/>
            <person name="Gearin G."/>
            <person name="Gellesch M."/>
            <person name="Goldberg J."/>
            <person name="Griggs A."/>
            <person name="Gujja S."/>
            <person name="Heiman D."/>
            <person name="Howarth C."/>
            <person name="Larson L."/>
            <person name="Lui A."/>
            <person name="MacDonald P.J.P."/>
            <person name="Mehta T."/>
            <person name="Montmayeur A."/>
            <person name="Murphy C."/>
            <person name="Neiman D."/>
            <person name="Pearson M."/>
            <person name="Priest M."/>
            <person name="Roberts A."/>
            <person name="Saif S."/>
            <person name="Shea T."/>
            <person name="Shenoy N."/>
            <person name="Sisk P."/>
            <person name="Stolte C."/>
            <person name="Sykes S."/>
            <person name="Yandava C."/>
            <person name="Wortman J."/>
            <person name="Nusbaum C."/>
            <person name="Birren B."/>
        </authorList>
    </citation>
    <scope>NUCLEOTIDE SEQUENCE</scope>
    <source>
        <strain evidence="1">R3-111a-1</strain>
    </source>
</reference>
<name>J3NS11_GAET3</name>
<accession>J3NS11</accession>
<reference evidence="3" key="1">
    <citation type="submission" date="2010-07" db="EMBL/GenBank/DDBJ databases">
        <title>The genome sequence of Gaeumannomyces graminis var. tritici strain R3-111a-1.</title>
        <authorList>
            <consortium name="The Broad Institute Genome Sequencing Platform"/>
            <person name="Ma L.-J."/>
            <person name="Dead R."/>
            <person name="Young S."/>
            <person name="Zeng Q."/>
            <person name="Koehrsen M."/>
            <person name="Alvarado L."/>
            <person name="Berlin A."/>
            <person name="Chapman S.B."/>
            <person name="Chen Z."/>
            <person name="Freedman E."/>
            <person name="Gellesch M."/>
            <person name="Goldberg J."/>
            <person name="Griggs A."/>
            <person name="Gujja S."/>
            <person name="Heilman E.R."/>
            <person name="Heiman D."/>
            <person name="Hepburn T."/>
            <person name="Howarth C."/>
            <person name="Jen D."/>
            <person name="Larson L."/>
            <person name="Mehta T."/>
            <person name="Neiman D."/>
            <person name="Pearson M."/>
            <person name="Roberts A."/>
            <person name="Saif S."/>
            <person name="Shea T."/>
            <person name="Shenoy N."/>
            <person name="Sisk P."/>
            <person name="Stolte C."/>
            <person name="Sykes S."/>
            <person name="Walk T."/>
            <person name="White J."/>
            <person name="Yandava C."/>
            <person name="Haas B."/>
            <person name="Nusbaum C."/>
            <person name="Birren B."/>
        </authorList>
    </citation>
    <scope>NUCLEOTIDE SEQUENCE [LARGE SCALE GENOMIC DNA]</scope>
    <source>
        <strain evidence="3">R3-111a-1</strain>
    </source>
</reference>
<gene>
    <name evidence="2" type="primary">20344516</name>
    <name evidence="1" type="ORF">GGTG_04058</name>
</gene>
<proteinExistence type="predicted"/>
<dbReference type="RefSeq" id="XP_009220112.1">
    <property type="nucleotide sequence ID" value="XM_009221848.1"/>
</dbReference>
<dbReference type="GeneID" id="20344516"/>
<reference evidence="2" key="5">
    <citation type="submission" date="2018-04" db="UniProtKB">
        <authorList>
            <consortium name="EnsemblFungi"/>
        </authorList>
    </citation>
    <scope>IDENTIFICATION</scope>
    <source>
        <strain evidence="2">R3-111a-1</strain>
    </source>
</reference>
<evidence type="ECO:0000313" key="3">
    <source>
        <dbReference type="Proteomes" id="UP000006039"/>
    </source>
</evidence>
<dbReference type="AlphaFoldDB" id="J3NS11"/>
<keyword evidence="3" id="KW-1185">Reference proteome</keyword>
<evidence type="ECO:0000313" key="1">
    <source>
        <dbReference type="EMBL" id="EJT78967.1"/>
    </source>
</evidence>
<sequence length="121" mass="13637">MAVLGEQPDFALIERSFKEIGRQLGLFANLPAAIGVDAVMQRLDEIEHSFRTRFDNIETQMEASNWNTLARGMNKILCRGQHLHPLRGLATNDSIPQFPQKLQDIDKMTGGRREPQSCVST</sequence>
<reference evidence="2" key="4">
    <citation type="journal article" date="2015" name="G3 (Bethesda)">
        <title>Genome sequences of three phytopathogenic species of the Magnaporthaceae family of fungi.</title>
        <authorList>
            <person name="Okagaki L.H."/>
            <person name="Nunes C.C."/>
            <person name="Sailsbery J."/>
            <person name="Clay B."/>
            <person name="Brown D."/>
            <person name="John T."/>
            <person name="Oh Y."/>
            <person name="Young N."/>
            <person name="Fitzgerald M."/>
            <person name="Haas B.J."/>
            <person name="Zeng Q."/>
            <person name="Young S."/>
            <person name="Adiconis X."/>
            <person name="Fan L."/>
            <person name="Levin J.Z."/>
            <person name="Mitchell T.K."/>
            <person name="Okubara P.A."/>
            <person name="Farman M.L."/>
            <person name="Kohn L.M."/>
            <person name="Birren B."/>
            <person name="Ma L.-J."/>
            <person name="Dean R.A."/>
        </authorList>
    </citation>
    <scope>NUCLEOTIDE SEQUENCE</scope>
    <source>
        <strain evidence="2">R3-111a-1</strain>
    </source>
</reference>
<dbReference type="Proteomes" id="UP000006039">
    <property type="component" value="Unassembled WGS sequence"/>
</dbReference>
<dbReference type="HOGENOM" id="CLU_2038217_0_0_1"/>
<dbReference type="EMBL" id="GL385396">
    <property type="protein sequence ID" value="EJT78967.1"/>
    <property type="molecule type" value="Genomic_DNA"/>
</dbReference>
<organism evidence="1">
    <name type="scientific">Gaeumannomyces tritici (strain R3-111a-1)</name>
    <name type="common">Wheat and barley take-all root rot fungus</name>
    <name type="synonym">Gaeumannomyces graminis var. tritici</name>
    <dbReference type="NCBI Taxonomy" id="644352"/>
    <lineage>
        <taxon>Eukaryota</taxon>
        <taxon>Fungi</taxon>
        <taxon>Dikarya</taxon>
        <taxon>Ascomycota</taxon>
        <taxon>Pezizomycotina</taxon>
        <taxon>Sordariomycetes</taxon>
        <taxon>Sordariomycetidae</taxon>
        <taxon>Magnaporthales</taxon>
        <taxon>Magnaporthaceae</taxon>
        <taxon>Gaeumannomyces</taxon>
    </lineage>
</organism>
<dbReference type="EnsemblFungi" id="EJT78967">
    <property type="protein sequence ID" value="EJT78967"/>
    <property type="gene ID" value="GGTG_04058"/>
</dbReference>